<dbReference type="InterPro" id="IPR000436">
    <property type="entry name" value="Sushi_SCR_CCP_dom"/>
</dbReference>
<dbReference type="PANTHER" id="PTHR45785">
    <property type="entry name" value="COMPLEMENT FACTOR H-RELATED"/>
    <property type="match status" value="1"/>
</dbReference>
<reference evidence="7" key="3">
    <citation type="submission" date="2025-09" db="UniProtKB">
        <authorList>
            <consortium name="Ensembl"/>
        </authorList>
    </citation>
    <scope>IDENTIFICATION</scope>
</reference>
<dbReference type="CDD" id="cd00033">
    <property type="entry name" value="CCP"/>
    <property type="match status" value="2"/>
</dbReference>
<keyword evidence="4 5" id="KW-1015">Disulfide bond</keyword>
<evidence type="ECO:0000313" key="7">
    <source>
        <dbReference type="Ensembl" id="ENSMMDP00005042124.1"/>
    </source>
</evidence>
<dbReference type="InterPro" id="IPR051503">
    <property type="entry name" value="ComplSys_Reg/VirEntry_Med"/>
</dbReference>
<dbReference type="Gene3D" id="2.10.70.10">
    <property type="entry name" value="Complement Module, domain 1"/>
    <property type="match status" value="2"/>
</dbReference>
<organism evidence="7 8">
    <name type="scientific">Myripristis murdjan</name>
    <name type="common">pinecone soldierfish</name>
    <dbReference type="NCBI Taxonomy" id="586833"/>
    <lineage>
        <taxon>Eukaryota</taxon>
        <taxon>Metazoa</taxon>
        <taxon>Chordata</taxon>
        <taxon>Craniata</taxon>
        <taxon>Vertebrata</taxon>
        <taxon>Euteleostomi</taxon>
        <taxon>Actinopterygii</taxon>
        <taxon>Neopterygii</taxon>
        <taxon>Teleostei</taxon>
        <taxon>Neoteleostei</taxon>
        <taxon>Acanthomorphata</taxon>
        <taxon>Holocentriformes</taxon>
        <taxon>Holocentridae</taxon>
        <taxon>Myripristis</taxon>
    </lineage>
</organism>
<feature type="domain" description="Sushi" evidence="6">
    <location>
        <begin position="19"/>
        <end position="79"/>
    </location>
</feature>
<dbReference type="InParanoid" id="A0A668A2P9"/>
<dbReference type="SUPFAM" id="SSF57535">
    <property type="entry name" value="Complement control module/SCR domain"/>
    <property type="match status" value="2"/>
</dbReference>
<dbReference type="AlphaFoldDB" id="A0A668A2P9"/>
<accession>A0A668A2P9</accession>
<proteinExistence type="predicted"/>
<dbReference type="InterPro" id="IPR035976">
    <property type="entry name" value="Sushi/SCR/CCP_sf"/>
</dbReference>
<evidence type="ECO:0000256" key="2">
    <source>
        <dbReference type="ARBA" id="ARBA00022659"/>
    </source>
</evidence>
<dbReference type="GeneTree" id="ENSGT00940000174597"/>
<reference evidence="7" key="1">
    <citation type="submission" date="2019-06" db="EMBL/GenBank/DDBJ databases">
        <authorList>
            <consortium name="Wellcome Sanger Institute Data Sharing"/>
        </authorList>
    </citation>
    <scope>NUCLEOTIDE SEQUENCE [LARGE SCALE GENOMIC DNA]</scope>
</reference>
<keyword evidence="3" id="KW-0732">Signal</keyword>
<evidence type="ECO:0000256" key="3">
    <source>
        <dbReference type="ARBA" id="ARBA00022729"/>
    </source>
</evidence>
<evidence type="ECO:0000256" key="1">
    <source>
        <dbReference type="ARBA" id="ARBA00004328"/>
    </source>
</evidence>
<evidence type="ECO:0000256" key="5">
    <source>
        <dbReference type="PROSITE-ProRule" id="PRU00302"/>
    </source>
</evidence>
<name>A0A668A2P9_9TELE</name>
<dbReference type="Proteomes" id="UP000472263">
    <property type="component" value="Chromosome 4"/>
</dbReference>
<reference evidence="7" key="2">
    <citation type="submission" date="2025-08" db="UniProtKB">
        <authorList>
            <consortium name="Ensembl"/>
        </authorList>
    </citation>
    <scope>IDENTIFICATION</scope>
</reference>
<comment type="subcellular location">
    <subcellularLocation>
        <location evidence="1">Virion</location>
    </subcellularLocation>
</comment>
<keyword evidence="2 5" id="KW-0768">Sushi</keyword>
<keyword evidence="8" id="KW-1185">Reference proteome</keyword>
<evidence type="ECO:0000259" key="6">
    <source>
        <dbReference type="PROSITE" id="PS50923"/>
    </source>
</evidence>
<dbReference type="Ensembl" id="ENSMMDT00005042976.1">
    <property type="protein sequence ID" value="ENSMMDP00005042124.1"/>
    <property type="gene ID" value="ENSMMDG00005019412.1"/>
</dbReference>
<dbReference type="PANTHER" id="PTHR45785:SF2">
    <property type="entry name" value="COMPLEMENT FACTOR H-RELATED"/>
    <property type="match status" value="1"/>
</dbReference>
<evidence type="ECO:0000256" key="4">
    <source>
        <dbReference type="ARBA" id="ARBA00023157"/>
    </source>
</evidence>
<sequence length="159" mass="18157">IECLENGQWSGPYACKGKSSCVAPPAIENGDIWSSTFLRYSWDHGSTIEYRCHHNYILFGQSHKTCNNGNWIGEIRCSIPVGCGMPPPLEFGDVQSSVKNNYDHGERVEYICPSYYTLDGQTHKTCSNGVWTGEMRCIRKLPSSLNISYNHDYYYYYII</sequence>
<dbReference type="Pfam" id="PF00084">
    <property type="entry name" value="Sushi"/>
    <property type="match status" value="2"/>
</dbReference>
<dbReference type="PROSITE" id="PS50923">
    <property type="entry name" value="SUSHI"/>
    <property type="match status" value="2"/>
</dbReference>
<comment type="caution">
    <text evidence="5">Lacks conserved residue(s) required for the propagation of feature annotation.</text>
</comment>
<dbReference type="SMART" id="SM00032">
    <property type="entry name" value="CCP"/>
    <property type="match status" value="2"/>
</dbReference>
<feature type="domain" description="Sushi" evidence="6">
    <location>
        <begin position="81"/>
        <end position="139"/>
    </location>
</feature>
<protein>
    <recommendedName>
        <fullName evidence="6">Sushi domain-containing protein</fullName>
    </recommendedName>
</protein>
<evidence type="ECO:0000313" key="8">
    <source>
        <dbReference type="Proteomes" id="UP000472263"/>
    </source>
</evidence>
<feature type="disulfide bond" evidence="5">
    <location>
        <begin position="83"/>
        <end position="126"/>
    </location>
</feature>